<keyword evidence="1" id="KW-0285">Flavoprotein</keyword>
<organism evidence="5 6">
    <name type="scientific">Corynespora cassiicola Philippines</name>
    <dbReference type="NCBI Taxonomy" id="1448308"/>
    <lineage>
        <taxon>Eukaryota</taxon>
        <taxon>Fungi</taxon>
        <taxon>Dikarya</taxon>
        <taxon>Ascomycota</taxon>
        <taxon>Pezizomycotina</taxon>
        <taxon>Dothideomycetes</taxon>
        <taxon>Pleosporomycetidae</taxon>
        <taxon>Pleosporales</taxon>
        <taxon>Corynesporascaceae</taxon>
        <taxon>Corynespora</taxon>
    </lineage>
</organism>
<dbReference type="AlphaFoldDB" id="A0A2T2NB90"/>
<dbReference type="EMBL" id="KZ678141">
    <property type="protein sequence ID" value="PSN62712.1"/>
    <property type="molecule type" value="Genomic_DNA"/>
</dbReference>
<proteinExistence type="predicted"/>
<keyword evidence="6" id="KW-1185">Reference proteome</keyword>
<evidence type="ECO:0000256" key="4">
    <source>
        <dbReference type="SAM" id="MobiDB-lite"/>
    </source>
</evidence>
<evidence type="ECO:0000256" key="1">
    <source>
        <dbReference type="ARBA" id="ARBA00022630"/>
    </source>
</evidence>
<evidence type="ECO:0000313" key="6">
    <source>
        <dbReference type="Proteomes" id="UP000240883"/>
    </source>
</evidence>
<dbReference type="InterPro" id="IPR050346">
    <property type="entry name" value="FMO-like"/>
</dbReference>
<dbReference type="Gene3D" id="3.50.50.60">
    <property type="entry name" value="FAD/NAD(P)-binding domain"/>
    <property type="match status" value="1"/>
</dbReference>
<reference evidence="5 6" key="1">
    <citation type="journal article" date="2018" name="Front. Microbiol.">
        <title>Genome-Wide Analysis of Corynespora cassiicola Leaf Fall Disease Putative Effectors.</title>
        <authorList>
            <person name="Lopez D."/>
            <person name="Ribeiro S."/>
            <person name="Label P."/>
            <person name="Fumanal B."/>
            <person name="Venisse J.S."/>
            <person name="Kohler A."/>
            <person name="de Oliveira R.R."/>
            <person name="Labutti K."/>
            <person name="Lipzen A."/>
            <person name="Lail K."/>
            <person name="Bauer D."/>
            <person name="Ohm R.A."/>
            <person name="Barry K.W."/>
            <person name="Spatafora J."/>
            <person name="Grigoriev I.V."/>
            <person name="Martin F.M."/>
            <person name="Pujade-Renaud V."/>
        </authorList>
    </citation>
    <scope>NUCLEOTIDE SEQUENCE [LARGE SCALE GENOMIC DNA]</scope>
    <source>
        <strain evidence="5 6">Philippines</strain>
    </source>
</reference>
<evidence type="ECO:0000256" key="2">
    <source>
        <dbReference type="ARBA" id="ARBA00022827"/>
    </source>
</evidence>
<sequence>MEEVDLVIVGAGLYGITCASTYHRLHPNTRILLLESAPSIGGPWAPHRIFPGLKTNNLWGTLENPDLPMHQERFGVKEGEHLPAKKVTEYLQALIEENGIGDFIRLNTKVEVIEKTASGWKLCCHRTASESDTKSYDISTPKLILSIGLHNQPVMPQYLTSPTFTSPIVHSAQFASHFDKIVKPMSHTLVVGGGKSAWDIAYACATQPGSTATMLLRPSGNGPVWMSPSHVTPLGLWLEKVVFTRFFGYLSPCPWAETTGFEGWVRGFLHHTWLGRKIVGAIWGIMSEDVVSLNKLDDHPETKKLRPWRDSFESGNALSILNYPTSFFDLVKEGRIKIMVDDIERLGDGKQVFLRTGGTLKADAVVCATGWKAGTSLTFKPKTLSKDLGLPSTELPESDEILLIKEKESELYAHFPYLQTRDSTRRHHPVPELRGTQNSQNDAESQQPFRLYRFIVPPSDLPRRSIGFAGAVACLGTASCAYLQALWITAYLDGTLPVPSVSTPAEVDQVRDNVYRDTQYCVMRNAMGFGNQYPDLVFDSLPYFDVLMRDLGFEGKRKGGWGPIKWRRESFWSYGPEDYRGLVDAWEHKRAVGQEDKKNI</sequence>
<dbReference type="Pfam" id="PF13738">
    <property type="entry name" value="Pyr_redox_3"/>
    <property type="match status" value="1"/>
</dbReference>
<name>A0A2T2NB90_CORCC</name>
<evidence type="ECO:0000313" key="5">
    <source>
        <dbReference type="EMBL" id="PSN62712.1"/>
    </source>
</evidence>
<accession>A0A2T2NB90</accession>
<dbReference type="PANTHER" id="PTHR23023">
    <property type="entry name" value="DIMETHYLANILINE MONOOXYGENASE"/>
    <property type="match status" value="1"/>
</dbReference>
<evidence type="ECO:0000256" key="3">
    <source>
        <dbReference type="ARBA" id="ARBA00023002"/>
    </source>
</evidence>
<protein>
    <submittedName>
        <fullName evidence="5">FAD/NAD(P)-binding domain-containing protein</fullName>
    </submittedName>
</protein>
<dbReference type="InterPro" id="IPR036188">
    <property type="entry name" value="FAD/NAD-bd_sf"/>
</dbReference>
<feature type="compositionally biased region" description="Polar residues" evidence="4">
    <location>
        <begin position="435"/>
        <end position="445"/>
    </location>
</feature>
<feature type="region of interest" description="Disordered" evidence="4">
    <location>
        <begin position="424"/>
        <end position="445"/>
    </location>
</feature>
<gene>
    <name evidence="5" type="ORF">BS50DRAFT_577618</name>
</gene>
<dbReference type="SUPFAM" id="SSF51905">
    <property type="entry name" value="FAD/NAD(P)-binding domain"/>
    <property type="match status" value="2"/>
</dbReference>
<keyword evidence="3" id="KW-0560">Oxidoreductase</keyword>
<keyword evidence="2" id="KW-0274">FAD</keyword>
<dbReference type="GO" id="GO:0016491">
    <property type="term" value="F:oxidoreductase activity"/>
    <property type="evidence" value="ECO:0007669"/>
    <property type="project" value="UniProtKB-KW"/>
</dbReference>
<dbReference type="Proteomes" id="UP000240883">
    <property type="component" value="Unassembled WGS sequence"/>
</dbReference>
<dbReference type="OrthoDB" id="2915840at2759"/>